<evidence type="ECO:0000256" key="4">
    <source>
        <dbReference type="ARBA" id="ARBA00014280"/>
    </source>
</evidence>
<evidence type="ECO:0000256" key="1">
    <source>
        <dbReference type="ARBA" id="ARBA00004123"/>
    </source>
</evidence>
<evidence type="ECO:0000256" key="8">
    <source>
        <dbReference type="ARBA" id="ARBA00022801"/>
    </source>
</evidence>
<dbReference type="Pfam" id="PF00270">
    <property type="entry name" value="DEAD"/>
    <property type="match status" value="1"/>
</dbReference>
<comment type="catalytic activity">
    <reaction evidence="14">
        <text>ATP + H2O = ADP + phosphate + H(+)</text>
        <dbReference type="Rhea" id="RHEA:13065"/>
        <dbReference type="ChEBI" id="CHEBI:15377"/>
        <dbReference type="ChEBI" id="CHEBI:15378"/>
        <dbReference type="ChEBI" id="CHEBI:30616"/>
        <dbReference type="ChEBI" id="CHEBI:43474"/>
        <dbReference type="ChEBI" id="CHEBI:456216"/>
        <dbReference type="EC" id="3.6.4.13"/>
    </reaction>
</comment>
<evidence type="ECO:0000256" key="6">
    <source>
        <dbReference type="ARBA" id="ARBA00022728"/>
    </source>
</evidence>
<feature type="compositionally biased region" description="Basic and acidic residues" evidence="15">
    <location>
        <begin position="172"/>
        <end position="226"/>
    </location>
</feature>
<evidence type="ECO:0000256" key="5">
    <source>
        <dbReference type="ARBA" id="ARBA00022664"/>
    </source>
</evidence>
<evidence type="ECO:0000256" key="15">
    <source>
        <dbReference type="SAM" id="MobiDB-lite"/>
    </source>
</evidence>
<evidence type="ECO:0000259" key="17">
    <source>
        <dbReference type="PROSITE" id="PS51194"/>
    </source>
</evidence>
<dbReference type="InterPro" id="IPR048333">
    <property type="entry name" value="HA2_WH"/>
</dbReference>
<dbReference type="InterPro" id="IPR027417">
    <property type="entry name" value="P-loop_NTPase"/>
</dbReference>
<dbReference type="InterPro" id="IPR007502">
    <property type="entry name" value="Helicase-assoc_dom"/>
</dbReference>
<dbReference type="PROSITE" id="PS00690">
    <property type="entry name" value="DEAH_ATP_HELICASE"/>
    <property type="match status" value="1"/>
</dbReference>
<dbReference type="EC" id="3.6.4.13" evidence="3"/>
<dbReference type="InterPro" id="IPR002464">
    <property type="entry name" value="DNA/RNA_helicase_DEAH_CS"/>
</dbReference>
<dbReference type="SMART" id="SM00490">
    <property type="entry name" value="HELICc"/>
    <property type="match status" value="1"/>
</dbReference>
<evidence type="ECO:0000313" key="19">
    <source>
        <dbReference type="Proteomes" id="UP000182444"/>
    </source>
</evidence>
<protein>
    <recommendedName>
        <fullName evidence="4">U1 small nuclear ribonucleoprotein component SNU71</fullName>
        <ecNumber evidence="3">3.6.4.13</ecNumber>
    </recommendedName>
</protein>
<evidence type="ECO:0000256" key="12">
    <source>
        <dbReference type="ARBA" id="ARBA00023242"/>
    </source>
</evidence>
<dbReference type="Pfam" id="PF04408">
    <property type="entry name" value="WHD_HA2"/>
    <property type="match status" value="1"/>
</dbReference>
<evidence type="ECO:0000259" key="16">
    <source>
        <dbReference type="PROSITE" id="PS51192"/>
    </source>
</evidence>
<feature type="domain" description="Helicase ATP-binding" evidence="16">
    <location>
        <begin position="429"/>
        <end position="592"/>
    </location>
</feature>
<gene>
    <name evidence="18" type="ORF">YALI1_D12626g</name>
</gene>
<organism evidence="18 19">
    <name type="scientific">Yarrowia lipolytica</name>
    <name type="common">Candida lipolytica</name>
    <dbReference type="NCBI Taxonomy" id="4952"/>
    <lineage>
        <taxon>Eukaryota</taxon>
        <taxon>Fungi</taxon>
        <taxon>Dikarya</taxon>
        <taxon>Ascomycota</taxon>
        <taxon>Saccharomycotina</taxon>
        <taxon>Dipodascomycetes</taxon>
        <taxon>Dipodascales</taxon>
        <taxon>Dipodascales incertae sedis</taxon>
        <taxon>Yarrowia</taxon>
    </lineage>
</organism>
<evidence type="ECO:0000256" key="2">
    <source>
        <dbReference type="ARBA" id="ARBA00005544"/>
    </source>
</evidence>
<dbReference type="Pfam" id="PF21010">
    <property type="entry name" value="HA2_C"/>
    <property type="match status" value="1"/>
</dbReference>
<keyword evidence="8" id="KW-0378">Hydrolase</keyword>
<dbReference type="GO" id="GO:0000398">
    <property type="term" value="P:mRNA splicing, via spliceosome"/>
    <property type="evidence" value="ECO:0007669"/>
    <property type="project" value="UniProtKB-ARBA"/>
</dbReference>
<comment type="subcellular location">
    <subcellularLocation>
        <location evidence="1">Nucleus</location>
    </subcellularLocation>
</comment>
<evidence type="ECO:0000256" key="10">
    <source>
        <dbReference type="ARBA" id="ARBA00022840"/>
    </source>
</evidence>
<feature type="domain" description="Helicase C-terminal" evidence="17">
    <location>
        <begin position="617"/>
        <end position="790"/>
    </location>
</feature>
<dbReference type="InterPro" id="IPR014001">
    <property type="entry name" value="Helicase_ATP-bd"/>
</dbReference>
<dbReference type="Gene3D" id="3.40.50.300">
    <property type="entry name" value="P-loop containing nucleotide triphosphate hydrolases"/>
    <property type="match status" value="2"/>
</dbReference>
<feature type="region of interest" description="Disordered" evidence="15">
    <location>
        <begin position="304"/>
        <end position="364"/>
    </location>
</feature>
<dbReference type="GO" id="GO:0003723">
    <property type="term" value="F:RNA binding"/>
    <property type="evidence" value="ECO:0007669"/>
    <property type="project" value="TreeGrafter"/>
</dbReference>
<sequence length="1062" mass="121240">MHDMGAYLYILVEILKQSYQTPLPTNTMSWISDKLIEITGASDDMLVDFCQAQAKEAASAKDLLTQLTDMGLEGNGIKSFASELWGKYHVSKPKPNVPVASASTKYDLLLDPVEKKPSRPPKRVSEESKSTKRRRRYSYSDSESEDDRREPRGERRDDSDKPEVKQQAYTVDDIHSDYDSEKDARERDEFAQRLAERDSKKGGKKDDDRAARNKERERMADDLEKHREELDQMRSIARKEYLSKREQQQLYLLEREVEDFEDDVRKYGWENLTKEEQREIEYKRQVLKIAQERKEIDRGVDGYSIPDAYITEGKRSSDKDKDSLMKRYERKPEREMEDGELWEQSKRGDAGIREKTHEKDKEEDKYEFVFDPRQAIKFTADTDEDKGSKSKSEAEKAMLKQIEDAKKHAKSIDEVRKSLPVYKYRDEILGAIKDHQVLVIVGETGSGKTTQLPQYLHEAGYTQRGMVGCTQPRRVAAMAVATRVAEEVGCRIGQQVGYNIRFEDKTSEKTVIKYMTDGMLLREFLTDPELSGYSALMIDEAHERTLHTDVVLGLLKDIARARPELKLIISSATMNAKKFSAYFNDCPIFQVPGRRFPVAVHHTEKPEANYLHAAITTVMQIHATQGKGDILVFLTGQDEIENMAENLQETIRKLGSKCPPMIVCPIYANLPAELQARIFDPTPEGSRKVVLATNIAETSITIDGIVYVIDPGFVKENVFNPKTGMESLIVTPCSQASSEQRRGRAGRVGPGMCFRLYTKRAFESELPPNTTPEILRSNLCGVVLMLMSLGIVNILSFEFMDPPPKDTLIKALELLYALGAINDKGQPTKIGRQMAEFPTDPMLARAILASEKYQCTSEVLSIVSMLGEAASLFFRPKDKKMAADRAREMFTKPGGDHLTLLEVFRQWSLADYSQQWAKDNFMQYKSLTRARDVRDQLYNLCDRVEIDPEVSAAELEDPQTAIQKALTAGFFPNAARLNRGGDSYKTVKSNQTVYIHPSSVLHLQRPKWLLYHELVLTSKEYMRNCMPLEPQWLTEVAPHFYKEADIERMIKAPARVEEKLLE</sequence>
<comment type="function">
    <text evidence="13">Component of the U1 snRNP particle, which recognizes and binds the 5'-splice site of pre-mRNA. Together with other non-snRNP factors, U1 snRNP forms the spliceosomal commitment complex, that targets pre-mRNA to the splicing pathway.</text>
</comment>
<dbReference type="GO" id="GO:0071013">
    <property type="term" value="C:catalytic step 2 spliceosome"/>
    <property type="evidence" value="ECO:0007669"/>
    <property type="project" value="TreeGrafter"/>
</dbReference>
<reference evidence="18 19" key="1">
    <citation type="journal article" date="2016" name="PLoS ONE">
        <title>Sequence Assembly of Yarrowia lipolytica Strain W29/CLIB89 Shows Transposable Element Diversity.</title>
        <authorList>
            <person name="Magnan C."/>
            <person name="Yu J."/>
            <person name="Chang I."/>
            <person name="Jahn E."/>
            <person name="Kanomata Y."/>
            <person name="Wu J."/>
            <person name="Zeller M."/>
            <person name="Oakes M."/>
            <person name="Baldi P."/>
            <person name="Sandmeyer S."/>
        </authorList>
    </citation>
    <scope>NUCLEOTIDE SEQUENCE [LARGE SCALE GENOMIC DNA]</scope>
    <source>
        <strain evidence="19">CLIB89(W29)</strain>
    </source>
</reference>
<dbReference type="Proteomes" id="UP000182444">
    <property type="component" value="Chromosome 1D"/>
</dbReference>
<dbReference type="GeneID" id="2910929"/>
<keyword evidence="6" id="KW-0747">Spliceosome</keyword>
<dbReference type="PANTHER" id="PTHR18934:SF83">
    <property type="entry name" value="PRE-MRNA-SPLICING FACTOR ATP-DEPENDENT RNA HELICASE DHX16"/>
    <property type="match status" value="1"/>
</dbReference>
<dbReference type="GO" id="GO:0005524">
    <property type="term" value="F:ATP binding"/>
    <property type="evidence" value="ECO:0007669"/>
    <property type="project" value="UniProtKB-KW"/>
</dbReference>
<keyword evidence="9" id="KW-0347">Helicase</keyword>
<dbReference type="EMBL" id="CP017556">
    <property type="protein sequence ID" value="AOW03856.1"/>
    <property type="molecule type" value="Genomic_DNA"/>
</dbReference>
<dbReference type="AlphaFoldDB" id="A0A1D8NE02"/>
<dbReference type="VEuPathDB" id="FungiDB:YALI0_D09955g"/>
<evidence type="ECO:0000256" key="9">
    <source>
        <dbReference type="ARBA" id="ARBA00022806"/>
    </source>
</evidence>
<feature type="compositionally biased region" description="Basic and acidic residues" evidence="15">
    <location>
        <begin position="343"/>
        <end position="364"/>
    </location>
</feature>
<keyword evidence="5" id="KW-0507">mRNA processing</keyword>
<dbReference type="SUPFAM" id="SSF52540">
    <property type="entry name" value="P-loop containing nucleoside triphosphate hydrolases"/>
    <property type="match status" value="1"/>
</dbReference>
<dbReference type="InterPro" id="IPR011545">
    <property type="entry name" value="DEAD/DEAH_box_helicase_dom"/>
</dbReference>
<dbReference type="Gene3D" id="1.20.120.1080">
    <property type="match status" value="1"/>
</dbReference>
<evidence type="ECO:0000313" key="18">
    <source>
        <dbReference type="EMBL" id="AOW03856.1"/>
    </source>
</evidence>
<evidence type="ECO:0000256" key="11">
    <source>
        <dbReference type="ARBA" id="ARBA00023187"/>
    </source>
</evidence>
<dbReference type="Pfam" id="PF01480">
    <property type="entry name" value="PWI"/>
    <property type="match status" value="1"/>
</dbReference>
<dbReference type="GO" id="GO:0003724">
    <property type="term" value="F:RNA helicase activity"/>
    <property type="evidence" value="ECO:0007669"/>
    <property type="project" value="UniProtKB-EC"/>
</dbReference>
<dbReference type="FunFam" id="3.40.50.300:FF:000007">
    <property type="entry name" value="Pre-mRNA-splicing factor ATP-dependent RNA helicase"/>
    <property type="match status" value="1"/>
</dbReference>
<comment type="similarity">
    <text evidence="2">Belongs to the SNU71 family.</text>
</comment>
<feature type="compositionally biased region" description="Basic and acidic residues" evidence="15">
    <location>
        <begin position="312"/>
        <end position="334"/>
    </location>
</feature>
<dbReference type="GO" id="GO:0071826">
    <property type="term" value="P:protein-RNA complex organization"/>
    <property type="evidence" value="ECO:0007669"/>
    <property type="project" value="UniProtKB-ARBA"/>
</dbReference>
<dbReference type="PROSITE" id="PS51192">
    <property type="entry name" value="HELICASE_ATP_BIND_1"/>
    <property type="match status" value="1"/>
</dbReference>
<dbReference type="GO" id="GO:0071006">
    <property type="term" value="C:U2-type catalytic step 1 spliceosome"/>
    <property type="evidence" value="ECO:0007669"/>
    <property type="project" value="UniProtKB-ARBA"/>
</dbReference>
<dbReference type="Pfam" id="PF00271">
    <property type="entry name" value="Helicase_C"/>
    <property type="match status" value="1"/>
</dbReference>
<dbReference type="GO" id="GO:0022613">
    <property type="term" value="P:ribonucleoprotein complex biogenesis"/>
    <property type="evidence" value="ECO:0007669"/>
    <property type="project" value="UniProtKB-ARBA"/>
</dbReference>
<feature type="compositionally biased region" description="Basic and acidic residues" evidence="15">
    <location>
        <begin position="112"/>
        <end position="130"/>
    </location>
</feature>
<dbReference type="GO" id="GO:0016787">
    <property type="term" value="F:hydrolase activity"/>
    <property type="evidence" value="ECO:0007669"/>
    <property type="project" value="UniProtKB-KW"/>
</dbReference>
<keyword evidence="11" id="KW-0508">mRNA splicing</keyword>
<evidence type="ECO:0000256" key="13">
    <source>
        <dbReference type="ARBA" id="ARBA00025004"/>
    </source>
</evidence>
<dbReference type="SMART" id="SM00847">
    <property type="entry name" value="HA2"/>
    <property type="match status" value="1"/>
</dbReference>
<evidence type="ECO:0000256" key="3">
    <source>
        <dbReference type="ARBA" id="ARBA00012552"/>
    </source>
</evidence>
<name>A0A1D8NE02_YARLL</name>
<proteinExistence type="inferred from homology"/>
<dbReference type="InterPro" id="IPR001650">
    <property type="entry name" value="Helicase_C-like"/>
</dbReference>
<dbReference type="RefSeq" id="XP_502638.3">
    <property type="nucleotide sequence ID" value="XM_502638.3"/>
</dbReference>
<dbReference type="PANTHER" id="PTHR18934">
    <property type="entry name" value="ATP-DEPENDENT RNA HELICASE"/>
    <property type="match status" value="1"/>
</dbReference>
<dbReference type="FunFam" id="3.40.50.300:FF:000726">
    <property type="entry name" value="Pre-mRNA-splicing factor ATP-dependent RNA helicase"/>
    <property type="match status" value="1"/>
</dbReference>
<evidence type="ECO:0000256" key="7">
    <source>
        <dbReference type="ARBA" id="ARBA00022741"/>
    </source>
</evidence>
<dbReference type="FunFam" id="1.20.120.1080:FF:000001">
    <property type="entry name" value="Pre-mRNA-splicing factor ATP-dependent RNA helicase"/>
    <property type="match status" value="1"/>
</dbReference>
<keyword evidence="10" id="KW-0067">ATP-binding</keyword>
<dbReference type="InterPro" id="IPR002483">
    <property type="entry name" value="PWI_dom"/>
</dbReference>
<feature type="region of interest" description="Disordered" evidence="15">
    <location>
        <begin position="110"/>
        <end position="226"/>
    </location>
</feature>
<dbReference type="Gene3D" id="1.20.1390.10">
    <property type="entry name" value="PWI domain"/>
    <property type="match status" value="1"/>
</dbReference>
<accession>A0A1D8NE02</accession>
<keyword evidence="7" id="KW-0547">Nucleotide-binding</keyword>
<dbReference type="SMART" id="SM00487">
    <property type="entry name" value="DEXDc"/>
    <property type="match status" value="1"/>
</dbReference>
<keyword evidence="12" id="KW-0539">Nucleus</keyword>
<evidence type="ECO:0000256" key="14">
    <source>
        <dbReference type="ARBA" id="ARBA00047984"/>
    </source>
</evidence>
<dbReference type="InterPro" id="IPR011709">
    <property type="entry name" value="DEAD-box_helicase_OB_fold"/>
</dbReference>
<dbReference type="VEuPathDB" id="FungiDB:YALI1_D12626g"/>
<feature type="compositionally biased region" description="Basic and acidic residues" evidence="15">
    <location>
        <begin position="146"/>
        <end position="164"/>
    </location>
</feature>
<dbReference type="KEGG" id="yli:2910929"/>
<dbReference type="PROSITE" id="PS51194">
    <property type="entry name" value="HELICASE_CTER"/>
    <property type="match status" value="1"/>
</dbReference>
<dbReference type="CDD" id="cd18791">
    <property type="entry name" value="SF2_C_RHA"/>
    <property type="match status" value="1"/>
</dbReference>
<dbReference type="Pfam" id="PF07717">
    <property type="entry name" value="OB_NTP_bind"/>
    <property type="match status" value="1"/>
</dbReference>
<dbReference type="eggNOG" id="KOG0923">
    <property type="taxonomic scope" value="Eukaryota"/>
</dbReference>